<dbReference type="InterPro" id="IPR008490">
    <property type="entry name" value="Transposase_InsH_N"/>
</dbReference>
<evidence type="ECO:0000313" key="2">
    <source>
        <dbReference type="EMBL" id="SHK70012.1"/>
    </source>
</evidence>
<dbReference type="PANTHER" id="PTHR33803:SF3">
    <property type="entry name" value="BLL1974 PROTEIN"/>
    <property type="match status" value="1"/>
</dbReference>
<dbReference type="AlphaFoldDB" id="A0A1M6ULC1"/>
<accession>A0A1M6ULC1</accession>
<dbReference type="EMBL" id="FRAF01000020">
    <property type="protein sequence ID" value="SHK70012.1"/>
    <property type="molecule type" value="Genomic_DNA"/>
</dbReference>
<keyword evidence="3" id="KW-1185">Reference proteome</keyword>
<evidence type="ECO:0000313" key="3">
    <source>
        <dbReference type="Proteomes" id="UP000184016"/>
    </source>
</evidence>
<name>A0A1M6ULC1_9BACL</name>
<dbReference type="Pfam" id="PF05598">
    <property type="entry name" value="DUF772"/>
    <property type="match status" value="1"/>
</dbReference>
<reference evidence="3" key="1">
    <citation type="submission" date="2016-11" db="EMBL/GenBank/DDBJ databases">
        <authorList>
            <person name="Varghese N."/>
            <person name="Submissions S."/>
        </authorList>
    </citation>
    <scope>NUCLEOTIDE SEQUENCE [LARGE SCALE GENOMIC DNA]</scope>
    <source>
        <strain evidence="3">USBA-503</strain>
    </source>
</reference>
<dbReference type="Proteomes" id="UP000184016">
    <property type="component" value="Unassembled WGS sequence"/>
</dbReference>
<sequence length="213" mass="24599">MGRPTVPVQTYLRLMYLKFRYQLGYESLVQEVSDSIAWRRFCHIAIDGKVPDASTLIKVRKRYGENIIEQVNELLVKKLDEQKIIRHLKLRTDTTVVESDIHYPTDATLLQDGVRAITGTVNRIRKLASHATEGFVDKTDAVKKKILAFAKVLRRRMSQSWDEINQMTQEVVDITQSVLQQAESVIKKLHQTKKPLIEAQKEKLQSLVDKTKQ</sequence>
<dbReference type="PANTHER" id="PTHR33803">
    <property type="entry name" value="IS1478 TRANSPOSASE"/>
    <property type="match status" value="1"/>
</dbReference>
<feature type="domain" description="Transposase InsH N-terminal" evidence="1">
    <location>
        <begin position="2"/>
        <end position="62"/>
    </location>
</feature>
<organism evidence="2 3">
    <name type="scientific">Alicyclobacillus tolerans</name>
    <dbReference type="NCBI Taxonomy" id="90970"/>
    <lineage>
        <taxon>Bacteria</taxon>
        <taxon>Bacillati</taxon>
        <taxon>Bacillota</taxon>
        <taxon>Bacilli</taxon>
        <taxon>Bacillales</taxon>
        <taxon>Alicyclobacillaceae</taxon>
        <taxon>Alicyclobacillus</taxon>
    </lineage>
</organism>
<protein>
    <submittedName>
        <fullName evidence="2">Transposase, IS5 family</fullName>
    </submittedName>
</protein>
<evidence type="ECO:0000259" key="1">
    <source>
        <dbReference type="Pfam" id="PF05598"/>
    </source>
</evidence>
<dbReference type="STRING" id="1830138.SAMN05443507_12025"/>
<gene>
    <name evidence="2" type="ORF">SAMN05443507_12025</name>
</gene>
<proteinExistence type="predicted"/>